<evidence type="ECO:0000313" key="3">
    <source>
        <dbReference type="Proteomes" id="UP000032487"/>
    </source>
</evidence>
<dbReference type="SUPFAM" id="SSF50341">
    <property type="entry name" value="CheW-like"/>
    <property type="match status" value="1"/>
</dbReference>
<organism evidence="2 3">
    <name type="scientific">Stutzerimonas stutzeri</name>
    <name type="common">Pseudomonas stutzeri</name>
    <dbReference type="NCBI Taxonomy" id="316"/>
    <lineage>
        <taxon>Bacteria</taxon>
        <taxon>Pseudomonadati</taxon>
        <taxon>Pseudomonadota</taxon>
        <taxon>Gammaproteobacteria</taxon>
        <taxon>Pseudomonadales</taxon>
        <taxon>Pseudomonadaceae</taxon>
        <taxon>Stutzerimonas</taxon>
    </lineage>
</organism>
<dbReference type="InterPro" id="IPR039315">
    <property type="entry name" value="CheW"/>
</dbReference>
<dbReference type="GO" id="GO:0006935">
    <property type="term" value="P:chemotaxis"/>
    <property type="evidence" value="ECO:0007669"/>
    <property type="project" value="InterPro"/>
</dbReference>
<feature type="domain" description="CheW-like" evidence="1">
    <location>
        <begin position="1"/>
        <end position="118"/>
    </location>
</feature>
<dbReference type="SMART" id="SM00260">
    <property type="entry name" value="CheW"/>
    <property type="match status" value="1"/>
</dbReference>
<evidence type="ECO:0000259" key="1">
    <source>
        <dbReference type="PROSITE" id="PS50851"/>
    </source>
</evidence>
<proteinExistence type="predicted"/>
<dbReference type="Gene3D" id="2.30.30.40">
    <property type="entry name" value="SH3 Domains"/>
    <property type="match status" value="1"/>
</dbReference>
<dbReference type="PANTHER" id="PTHR22617">
    <property type="entry name" value="CHEMOTAXIS SENSOR HISTIDINE KINASE-RELATED"/>
    <property type="match status" value="1"/>
</dbReference>
<accession>A0A0D9ALB6</accession>
<dbReference type="EMBL" id="JYHV01000019">
    <property type="protein sequence ID" value="KJH81825.1"/>
    <property type="molecule type" value="Genomic_DNA"/>
</dbReference>
<dbReference type="PATRIC" id="fig|316.101.peg.3662"/>
<dbReference type="GO" id="GO:0005829">
    <property type="term" value="C:cytosol"/>
    <property type="evidence" value="ECO:0007669"/>
    <property type="project" value="TreeGrafter"/>
</dbReference>
<protein>
    <recommendedName>
        <fullName evidence="1">CheW-like domain-containing protein</fullName>
    </recommendedName>
</protein>
<dbReference type="Pfam" id="PF01584">
    <property type="entry name" value="CheW"/>
    <property type="match status" value="1"/>
</dbReference>
<sequence>MKVLPALLNTPLPGAPESVCGLVNLRGQVLPVIDLSGRFGLHPAQQSLWQPLIWLKTSRRELLLSAESVAVVLACEPESFFPASDPRVPSNLLHGVVRSATGMLLIQDVEQLLSAADEQRLAEAMAQATEAGNESV</sequence>
<dbReference type="InterPro" id="IPR036061">
    <property type="entry name" value="CheW-like_dom_sf"/>
</dbReference>
<dbReference type="GO" id="GO:0007165">
    <property type="term" value="P:signal transduction"/>
    <property type="evidence" value="ECO:0007669"/>
    <property type="project" value="InterPro"/>
</dbReference>
<dbReference type="Gene3D" id="2.40.50.180">
    <property type="entry name" value="CheA-289, Domain 4"/>
    <property type="match status" value="1"/>
</dbReference>
<reference evidence="2 3" key="1">
    <citation type="submission" date="2015-02" db="EMBL/GenBank/DDBJ databases">
        <title>Draft genome sequence of Pseudomonas stutzeri NT0128 isolated from wheat (Triticum turgidum) rhizosphere.</title>
        <authorList>
            <person name="Tovi N."/>
            <person name="Frenk S."/>
            <person name="Hadar Y."/>
            <person name="Minz D."/>
        </authorList>
    </citation>
    <scope>NUCLEOTIDE SEQUENCE [LARGE SCALE GENOMIC DNA]</scope>
    <source>
        <strain evidence="2 3">NT0128</strain>
    </source>
</reference>
<dbReference type="PROSITE" id="PS50851">
    <property type="entry name" value="CHEW"/>
    <property type="match status" value="1"/>
</dbReference>
<comment type="caution">
    <text evidence="2">The sequence shown here is derived from an EMBL/GenBank/DDBJ whole genome shotgun (WGS) entry which is preliminary data.</text>
</comment>
<gene>
    <name evidence="2" type="ORF">UF78_11665</name>
</gene>
<dbReference type="AlphaFoldDB" id="A0A0D9ALB6"/>
<name>A0A0D9ALB6_STUST</name>
<dbReference type="PANTHER" id="PTHR22617:SF23">
    <property type="entry name" value="CHEMOTAXIS PROTEIN CHEW"/>
    <property type="match status" value="1"/>
</dbReference>
<dbReference type="InterPro" id="IPR002545">
    <property type="entry name" value="CheW-lke_dom"/>
</dbReference>
<evidence type="ECO:0000313" key="2">
    <source>
        <dbReference type="EMBL" id="KJH81825.1"/>
    </source>
</evidence>
<dbReference type="Proteomes" id="UP000032487">
    <property type="component" value="Unassembled WGS sequence"/>
</dbReference>